<feature type="transmembrane region" description="Helical" evidence="4">
    <location>
        <begin position="21"/>
        <end position="41"/>
    </location>
</feature>
<keyword evidence="7" id="KW-1185">Reference proteome</keyword>
<evidence type="ECO:0000256" key="3">
    <source>
        <dbReference type="ARBA" id="ARBA00022729"/>
    </source>
</evidence>
<dbReference type="SMART" id="SM00062">
    <property type="entry name" value="PBPb"/>
    <property type="match status" value="1"/>
</dbReference>
<dbReference type="RefSeq" id="WP_378244353.1">
    <property type="nucleotide sequence ID" value="NZ_JBHRWK010000070.1"/>
</dbReference>
<sequence length="343" mass="35492">MLSKNALSARLGRPSRGKAKALALAMAVVVTTSVGGCGLLGGDESSSSGGSGNLEKSKIKVAVMSTIDLAPLRLAQDGGYFKNEGLEVEAIEAGTGQISLTKLIGGEVDVAYASYTPFFIAMSKGTADIKLVADASSAGPKSTMLVTLPTSSVKSVSDLAGKKIGITAPNTVSDTLSKSVMKDHGVDASKVTWVPIQLPNVGAALKNGDIDAGFLTEPFITQTAKQAGTVPVVDTATGATQDFPTAGYGSLGKFVSENPKTVAAFQRAMQKATRDAADRSKIEPLLVKYAKIDQDTAALTTLLTFQSTLDPRRIQRVPDLLLQMGAIQTKIDVAPMIAAQATS</sequence>
<accession>A0ABV7PAU8</accession>
<comment type="similarity">
    <text evidence="2">Belongs to the bacterial solute-binding protein SsuA/TauA family.</text>
</comment>
<dbReference type="InterPro" id="IPR015168">
    <property type="entry name" value="SsuA/THI5"/>
</dbReference>
<dbReference type="Proteomes" id="UP001595645">
    <property type="component" value="Unassembled WGS sequence"/>
</dbReference>
<dbReference type="PANTHER" id="PTHR30024:SF47">
    <property type="entry name" value="TAURINE-BINDING PERIPLASMIC PROTEIN"/>
    <property type="match status" value="1"/>
</dbReference>
<evidence type="ECO:0000259" key="5">
    <source>
        <dbReference type="SMART" id="SM00062"/>
    </source>
</evidence>
<protein>
    <submittedName>
        <fullName evidence="6">ABC transporter substrate-binding protein</fullName>
    </submittedName>
</protein>
<comment type="caution">
    <text evidence="6">The sequence shown here is derived from an EMBL/GenBank/DDBJ whole genome shotgun (WGS) entry which is preliminary data.</text>
</comment>
<evidence type="ECO:0000256" key="2">
    <source>
        <dbReference type="ARBA" id="ARBA00010742"/>
    </source>
</evidence>
<keyword evidence="4" id="KW-1133">Transmembrane helix</keyword>
<dbReference type="Pfam" id="PF09084">
    <property type="entry name" value="NMT1"/>
    <property type="match status" value="1"/>
</dbReference>
<comment type="subcellular location">
    <subcellularLocation>
        <location evidence="1">Periplasm</location>
    </subcellularLocation>
</comment>
<evidence type="ECO:0000313" key="6">
    <source>
        <dbReference type="EMBL" id="MFC3454651.1"/>
    </source>
</evidence>
<evidence type="ECO:0000256" key="4">
    <source>
        <dbReference type="SAM" id="Phobius"/>
    </source>
</evidence>
<keyword evidence="3" id="KW-0732">Signal</keyword>
<feature type="domain" description="Solute-binding protein family 3/N-terminal" evidence="5">
    <location>
        <begin position="58"/>
        <end position="293"/>
    </location>
</feature>
<dbReference type="PANTHER" id="PTHR30024">
    <property type="entry name" value="ALIPHATIC SULFONATES-BINDING PROTEIN-RELATED"/>
    <property type="match status" value="1"/>
</dbReference>
<evidence type="ECO:0000313" key="7">
    <source>
        <dbReference type="Proteomes" id="UP001595645"/>
    </source>
</evidence>
<keyword evidence="4" id="KW-0472">Membrane</keyword>
<gene>
    <name evidence="6" type="ORF">ACFOSH_34900</name>
</gene>
<reference evidence="7" key="1">
    <citation type="journal article" date="2019" name="Int. J. Syst. Evol. Microbiol.">
        <title>The Global Catalogue of Microorganisms (GCM) 10K type strain sequencing project: providing services to taxonomists for standard genome sequencing and annotation.</title>
        <authorList>
            <consortium name="The Broad Institute Genomics Platform"/>
            <consortium name="The Broad Institute Genome Sequencing Center for Infectious Disease"/>
            <person name="Wu L."/>
            <person name="Ma J."/>
        </authorList>
    </citation>
    <scope>NUCLEOTIDE SEQUENCE [LARGE SCALE GENOMIC DNA]</scope>
    <source>
        <strain evidence="7">CGMCC 4.7676</strain>
    </source>
</reference>
<evidence type="ECO:0000256" key="1">
    <source>
        <dbReference type="ARBA" id="ARBA00004418"/>
    </source>
</evidence>
<dbReference type="EMBL" id="JBHRWK010000070">
    <property type="protein sequence ID" value="MFC3454651.1"/>
    <property type="molecule type" value="Genomic_DNA"/>
</dbReference>
<proteinExistence type="inferred from homology"/>
<dbReference type="SUPFAM" id="SSF53850">
    <property type="entry name" value="Periplasmic binding protein-like II"/>
    <property type="match status" value="1"/>
</dbReference>
<organism evidence="6 7">
    <name type="scientific">Amycolatopsis speibonae</name>
    <dbReference type="NCBI Taxonomy" id="1450224"/>
    <lineage>
        <taxon>Bacteria</taxon>
        <taxon>Bacillati</taxon>
        <taxon>Actinomycetota</taxon>
        <taxon>Actinomycetes</taxon>
        <taxon>Pseudonocardiales</taxon>
        <taxon>Pseudonocardiaceae</taxon>
        <taxon>Amycolatopsis</taxon>
    </lineage>
</organism>
<name>A0ABV7PAU8_9PSEU</name>
<keyword evidence="4" id="KW-0812">Transmembrane</keyword>
<dbReference type="Gene3D" id="3.40.190.10">
    <property type="entry name" value="Periplasmic binding protein-like II"/>
    <property type="match status" value="2"/>
</dbReference>
<dbReference type="InterPro" id="IPR001638">
    <property type="entry name" value="Solute-binding_3/MltF_N"/>
</dbReference>